<dbReference type="Proteomes" id="UP001138708">
    <property type="component" value="Unassembled WGS sequence"/>
</dbReference>
<reference evidence="3" key="1">
    <citation type="submission" date="2020-01" db="EMBL/GenBank/DDBJ databases">
        <authorList>
            <person name="Rat A."/>
        </authorList>
    </citation>
    <scope>NUCLEOTIDE SEQUENCE</scope>
    <source>
        <strain evidence="3">LMG 31161</strain>
    </source>
</reference>
<dbReference type="Proteomes" id="UP000746741">
    <property type="component" value="Unassembled WGS sequence"/>
</dbReference>
<evidence type="ECO:0000259" key="1">
    <source>
        <dbReference type="Pfam" id="PF23571"/>
    </source>
</evidence>
<organism evidence="3 6">
    <name type="scientific">Neoroseomonas oryzicola</name>
    <dbReference type="NCBI Taxonomy" id="535904"/>
    <lineage>
        <taxon>Bacteria</taxon>
        <taxon>Pseudomonadati</taxon>
        <taxon>Pseudomonadota</taxon>
        <taxon>Alphaproteobacteria</taxon>
        <taxon>Acetobacterales</taxon>
        <taxon>Acetobacteraceae</taxon>
        <taxon>Neoroseomonas</taxon>
    </lineage>
</organism>
<gene>
    <name evidence="4" type="ORF">GWK15_23745</name>
    <name evidence="3" type="ORF">GXW75_15450</name>
</gene>
<keyword evidence="5" id="KW-1185">Reference proteome</keyword>
<dbReference type="GO" id="GO:0005737">
    <property type="term" value="C:cytoplasm"/>
    <property type="evidence" value="ECO:0007669"/>
    <property type="project" value="TreeGrafter"/>
</dbReference>
<dbReference type="Pfam" id="PF23572">
    <property type="entry name" value="GH3_C"/>
    <property type="match status" value="1"/>
</dbReference>
<dbReference type="Pfam" id="PF03321">
    <property type="entry name" value="GH3"/>
    <property type="match status" value="1"/>
</dbReference>
<dbReference type="PANTHER" id="PTHR31901:SF9">
    <property type="entry name" value="GH3 DOMAIN-CONTAINING PROTEIN"/>
    <property type="match status" value="1"/>
</dbReference>
<dbReference type="InterPro" id="IPR055378">
    <property type="entry name" value="GH3_C"/>
</dbReference>
<feature type="domain" description="GH3 C-terminal" evidence="2">
    <location>
        <begin position="427"/>
        <end position="510"/>
    </location>
</feature>
<evidence type="ECO:0000313" key="4">
    <source>
        <dbReference type="EMBL" id="NKE19990.1"/>
    </source>
</evidence>
<dbReference type="InterPro" id="IPR055377">
    <property type="entry name" value="GH3_M"/>
</dbReference>
<name>A0A9X9WJZ2_9PROT</name>
<dbReference type="GO" id="GO:0016881">
    <property type="term" value="F:acid-amino acid ligase activity"/>
    <property type="evidence" value="ECO:0007669"/>
    <property type="project" value="TreeGrafter"/>
</dbReference>
<evidence type="ECO:0000313" key="6">
    <source>
        <dbReference type="Proteomes" id="UP001138708"/>
    </source>
</evidence>
<evidence type="ECO:0000313" key="3">
    <source>
        <dbReference type="EMBL" id="MBR0660652.1"/>
    </source>
</evidence>
<feature type="domain" description="GH3 middle" evidence="1">
    <location>
        <begin position="344"/>
        <end position="395"/>
    </location>
</feature>
<dbReference type="PANTHER" id="PTHR31901">
    <property type="entry name" value="GH3 DOMAIN-CONTAINING PROTEIN"/>
    <property type="match status" value="1"/>
</dbReference>
<evidence type="ECO:0000313" key="5">
    <source>
        <dbReference type="Proteomes" id="UP000746741"/>
    </source>
</evidence>
<evidence type="ECO:0000259" key="2">
    <source>
        <dbReference type="Pfam" id="PF23572"/>
    </source>
</evidence>
<protein>
    <submittedName>
        <fullName evidence="3">GH3 auxin-responsive promoter family protein</fullName>
    </submittedName>
</protein>
<dbReference type="AlphaFoldDB" id="A0A9X9WJZ2"/>
<dbReference type="Pfam" id="PF23571">
    <property type="entry name" value="GH3_M"/>
    <property type="match status" value="1"/>
</dbReference>
<dbReference type="EMBL" id="JAAVUP010000017">
    <property type="protein sequence ID" value="NKE19990.1"/>
    <property type="molecule type" value="Genomic_DNA"/>
</dbReference>
<comment type="caution">
    <text evidence="3">The sequence shown here is derived from an EMBL/GenBank/DDBJ whole genome shotgun (WGS) entry which is preliminary data.</text>
</comment>
<accession>A0A9X9WJZ2</accession>
<reference evidence="4 5" key="2">
    <citation type="submission" date="2020-02" db="EMBL/GenBank/DDBJ databases">
        <authorList>
            <person name="Sun Q."/>
            <person name="Inoue M."/>
        </authorList>
    </citation>
    <scope>NUCLEOTIDE SEQUENCE [LARGE SCALE GENOMIC DNA]</scope>
    <source>
        <strain evidence="4 5">KCTC 22478</strain>
    </source>
</reference>
<dbReference type="InterPro" id="IPR004993">
    <property type="entry name" value="GH3"/>
</dbReference>
<dbReference type="RefSeq" id="WP_168043900.1">
    <property type="nucleotide sequence ID" value="NZ_JAAEDK010000034.1"/>
</dbReference>
<proteinExistence type="predicted"/>
<sequence>MSLAARSANAIWRLASISADVRLRRALPACCEVQSGLLEKLLAANVRTVFGHKHDFARIRTPRDFRSAVPVNTYSDLAPLIDRIAVGEPRVLTAAPVTHFALTAGTGGPAKLVPYTAPLQAQFRAALAPWMAEVFRTVQGAGDGPAYWAISPALGRSRTAGGIPVGFDEDSAYLGGLMKPVIDAALAVPGSVSRIEDVEIHRQATALCLLAREDLALVSIWHPSFLPLLWRWMLGHWDTLLALLAGGMSLTGTGLHLAPRPARARALAGLRDPSPASVWPRLRLISAWGHGFAAAYLPELARLFPQAMIQPKGVIATEGFVTLPHAGRQILAVTAHVFEFETPSGDVLWPWELEPGQEYAPLVTTAGGLYRYRIPDRLRCTGRLGTTPCLEFLGRQGMRSDRFGEKLEEDFVAGVIGTLFHGTTLAFALLAPEETAAGIAYTLYIEGARSDPCLADRLDQALSANVHYAHCRRLGQLAPARIATTGPAAQDRYTARMTAERGQRLGDVKPLALSPMTGWDAALARKGCDA</sequence>
<reference evidence="3" key="3">
    <citation type="journal article" date="2021" name="Syst. Appl. Microbiol.">
        <title>Roseomonas hellenica sp. nov., isolated from roots of wild-growing Alkanna tinctoria.</title>
        <authorList>
            <person name="Rat A."/>
            <person name="Naranjo H.D."/>
            <person name="Lebbe L."/>
            <person name="Cnockaert M."/>
            <person name="Krigas N."/>
            <person name="Grigoriadou K."/>
            <person name="Maloupa E."/>
            <person name="Willems A."/>
        </authorList>
    </citation>
    <scope>NUCLEOTIDE SEQUENCE</scope>
    <source>
        <strain evidence="3">LMG 31161</strain>
    </source>
</reference>
<dbReference type="EMBL" id="JAAEDK010000034">
    <property type="protein sequence ID" value="MBR0660652.1"/>
    <property type="molecule type" value="Genomic_DNA"/>
</dbReference>